<keyword evidence="2" id="KW-0732">Signal</keyword>
<comment type="caution">
    <text evidence="3">The sequence shown here is derived from an EMBL/GenBank/DDBJ whole genome shotgun (WGS) entry which is preliminary data.</text>
</comment>
<dbReference type="Pfam" id="PF18895">
    <property type="entry name" value="T4SS_pilin"/>
    <property type="match status" value="1"/>
</dbReference>
<keyword evidence="1" id="KW-0812">Transmembrane</keyword>
<sequence>MRSIKKVFFLVAAFALFGIVALAPNVAGAVTLTNGLKIVEFGPMAITKQVGNRVDIILQATTDNGTATTPITFSTTPSGEGAFSTVTQIAKEGNIVYFKTSLTSNQTASASFTISATDATSNSPAVTVNRSDVTTNITLTGGGCSQTSQCAVLNLNGSTTPLECEENACVPQSINRAIGTTCTTGTGSDRQCETGTTAEFDFTCGSDQHCVGSVANVQCLNTSQTLNRFFLLGEHYLLLDSTERCDIGLLCDQTQGTCVNDIGQGAVPAGSLGEASQDIRDQIRNLINIALGFLGVAGVIVTLYGGFTWMTAFGDDEKVGKAKKTIVAGMIGIVIIGVAWTIVSYVLKVAEQVS</sequence>
<keyword evidence="1" id="KW-1133">Transmembrane helix</keyword>
<evidence type="ECO:0000256" key="1">
    <source>
        <dbReference type="SAM" id="Phobius"/>
    </source>
</evidence>
<organism evidence="3 4">
    <name type="scientific">Candidatus Jacksonbacteria bacterium RIFCSPLOWO2_02_FULL_44_20</name>
    <dbReference type="NCBI Taxonomy" id="1798460"/>
    <lineage>
        <taxon>Bacteria</taxon>
        <taxon>Candidatus Jacksoniibacteriota</taxon>
    </lineage>
</organism>
<protein>
    <submittedName>
        <fullName evidence="3">Uncharacterized protein</fullName>
    </submittedName>
</protein>
<feature type="transmembrane region" description="Helical" evidence="1">
    <location>
        <begin position="286"/>
        <end position="313"/>
    </location>
</feature>
<dbReference type="AlphaFoldDB" id="A0A1G2A8E2"/>
<dbReference type="Proteomes" id="UP000178315">
    <property type="component" value="Unassembled WGS sequence"/>
</dbReference>
<reference evidence="3 4" key="1">
    <citation type="journal article" date="2016" name="Nat. Commun.">
        <title>Thousands of microbial genomes shed light on interconnected biogeochemical processes in an aquifer system.</title>
        <authorList>
            <person name="Anantharaman K."/>
            <person name="Brown C.T."/>
            <person name="Hug L.A."/>
            <person name="Sharon I."/>
            <person name="Castelle C.J."/>
            <person name="Probst A.J."/>
            <person name="Thomas B.C."/>
            <person name="Singh A."/>
            <person name="Wilkins M.J."/>
            <person name="Karaoz U."/>
            <person name="Brodie E.L."/>
            <person name="Williams K.H."/>
            <person name="Hubbard S.S."/>
            <person name="Banfield J.F."/>
        </authorList>
    </citation>
    <scope>NUCLEOTIDE SEQUENCE [LARGE SCALE GENOMIC DNA]</scope>
</reference>
<dbReference type="EMBL" id="MHJU01000017">
    <property type="protein sequence ID" value="OGY73082.1"/>
    <property type="molecule type" value="Genomic_DNA"/>
</dbReference>
<evidence type="ECO:0000313" key="3">
    <source>
        <dbReference type="EMBL" id="OGY73082.1"/>
    </source>
</evidence>
<feature type="chain" id="PRO_5009581913" evidence="2">
    <location>
        <begin position="24"/>
        <end position="354"/>
    </location>
</feature>
<evidence type="ECO:0000256" key="2">
    <source>
        <dbReference type="SAM" id="SignalP"/>
    </source>
</evidence>
<feature type="signal peptide" evidence="2">
    <location>
        <begin position="1"/>
        <end position="23"/>
    </location>
</feature>
<keyword evidence="1" id="KW-0472">Membrane</keyword>
<accession>A0A1G2A8E2</accession>
<feature type="transmembrane region" description="Helical" evidence="1">
    <location>
        <begin position="325"/>
        <end position="347"/>
    </location>
</feature>
<gene>
    <name evidence="3" type="ORF">A3H61_02635</name>
</gene>
<evidence type="ECO:0000313" key="4">
    <source>
        <dbReference type="Proteomes" id="UP000178315"/>
    </source>
</evidence>
<name>A0A1G2A8E2_9BACT</name>
<proteinExistence type="predicted"/>
<dbReference type="InterPro" id="IPR043993">
    <property type="entry name" value="T4SS_pilin"/>
</dbReference>